<evidence type="ECO:0000313" key="5">
    <source>
        <dbReference type="Proteomes" id="UP001319104"/>
    </source>
</evidence>
<feature type="domain" description="Peptidase M14" evidence="3">
    <location>
        <begin position="173"/>
        <end position="421"/>
    </location>
</feature>
<sequence length="422" mass="48191">MKRFLILLAAMVTLEGYSQTGVLPEVGDSVRTVTISRPVQKQWRGEFEFEKMGVTVSNDFPMGSLNGLFQENDSTLVALITAENTPINESPWYAFQIWAEEEKEIYLRLTYQAGSKHRYYPKISYDGVSWAPLDSANFMVPDSLKNFNFRNRPEAATLKLAVSPDTLWVAGQEIHDSKRVHSWAEQISSKPFVSMEKIGESLEKREINALTIGNPDKDKMVMVIARQHPPEVTGQLAMQSFVETLVGDSDLAEQFREKFTVLVVPMVNPDGVDNGHWRHNMHGVDLNRDWADYYQPETRAVRDFMHKKAEENNGTFYFGIDFHSTWDDIYYTVGEDYQSGNIPGMVGEWLENIQSAIPGYEPNIAPNNKMEPTLVSRNYFYMTFGAESLVYEIGDNTPRDFLDEKSKVAAEEMMKLLINKVK</sequence>
<dbReference type="GO" id="GO:0004181">
    <property type="term" value="F:metallocarboxypeptidase activity"/>
    <property type="evidence" value="ECO:0007669"/>
    <property type="project" value="InterPro"/>
</dbReference>
<dbReference type="Pfam" id="PF00246">
    <property type="entry name" value="Peptidase_M14"/>
    <property type="match status" value="1"/>
</dbReference>
<organism evidence="4 5">
    <name type="scientific">Litoribacter ruber</name>
    <dbReference type="NCBI Taxonomy" id="702568"/>
    <lineage>
        <taxon>Bacteria</taxon>
        <taxon>Pseudomonadati</taxon>
        <taxon>Bacteroidota</taxon>
        <taxon>Cytophagia</taxon>
        <taxon>Cytophagales</taxon>
        <taxon>Cyclobacteriaceae</taxon>
        <taxon>Litoribacter</taxon>
    </lineage>
</organism>
<gene>
    <name evidence="4" type="ORF">KI659_11030</name>
</gene>
<dbReference type="InterPro" id="IPR050821">
    <property type="entry name" value="Cytosolic_carboxypeptidase"/>
</dbReference>
<evidence type="ECO:0000259" key="3">
    <source>
        <dbReference type="PROSITE" id="PS52035"/>
    </source>
</evidence>
<dbReference type="Gene3D" id="3.40.630.10">
    <property type="entry name" value="Zn peptidases"/>
    <property type="match status" value="1"/>
</dbReference>
<protein>
    <recommendedName>
        <fullName evidence="3">Peptidase M14 domain-containing protein</fullName>
    </recommendedName>
</protein>
<feature type="active site" description="Proton donor/acceptor" evidence="2">
    <location>
        <position position="392"/>
    </location>
</feature>
<comment type="cofactor">
    <cofactor evidence="1">
        <name>Zn(2+)</name>
        <dbReference type="ChEBI" id="CHEBI:29105"/>
    </cofactor>
</comment>
<keyword evidence="5" id="KW-1185">Reference proteome</keyword>
<dbReference type="RefSeq" id="WP_213945403.1">
    <property type="nucleotide sequence ID" value="NZ_JAHBGI010000002.1"/>
</dbReference>
<dbReference type="PROSITE" id="PS52035">
    <property type="entry name" value="PEPTIDASE_M14"/>
    <property type="match status" value="1"/>
</dbReference>
<accession>A0AAP2CIY2</accession>
<proteinExistence type="inferred from homology"/>
<dbReference type="SMART" id="SM00631">
    <property type="entry name" value="Zn_pept"/>
    <property type="match status" value="1"/>
</dbReference>
<dbReference type="InterPro" id="IPR000834">
    <property type="entry name" value="Peptidase_M14"/>
</dbReference>
<evidence type="ECO:0000256" key="2">
    <source>
        <dbReference type="PROSITE-ProRule" id="PRU01379"/>
    </source>
</evidence>
<dbReference type="AlphaFoldDB" id="A0AAP2CIY2"/>
<evidence type="ECO:0000313" key="4">
    <source>
        <dbReference type="EMBL" id="MBS9524549.1"/>
    </source>
</evidence>
<dbReference type="SUPFAM" id="SSF53187">
    <property type="entry name" value="Zn-dependent exopeptidases"/>
    <property type="match status" value="1"/>
</dbReference>
<dbReference type="PANTHER" id="PTHR12756">
    <property type="entry name" value="CYTOSOLIC CARBOXYPEPTIDASE"/>
    <property type="match status" value="1"/>
</dbReference>
<dbReference type="GO" id="GO:0006508">
    <property type="term" value="P:proteolysis"/>
    <property type="evidence" value="ECO:0007669"/>
    <property type="project" value="InterPro"/>
</dbReference>
<dbReference type="CDD" id="cd06237">
    <property type="entry name" value="M14_Nna1-like"/>
    <property type="match status" value="1"/>
</dbReference>
<comment type="similarity">
    <text evidence="2">Belongs to the peptidase M14 family.</text>
</comment>
<name>A0AAP2CIY2_9BACT</name>
<dbReference type="GO" id="GO:0008270">
    <property type="term" value="F:zinc ion binding"/>
    <property type="evidence" value="ECO:0007669"/>
    <property type="project" value="InterPro"/>
</dbReference>
<dbReference type="Proteomes" id="UP001319104">
    <property type="component" value="Unassembled WGS sequence"/>
</dbReference>
<comment type="caution">
    <text evidence="4">The sequence shown here is derived from an EMBL/GenBank/DDBJ whole genome shotgun (WGS) entry which is preliminary data.</text>
</comment>
<dbReference type="PANTHER" id="PTHR12756:SF11">
    <property type="entry name" value="CYTOSOLIC CARBOXYPEPTIDASE 1"/>
    <property type="match status" value="1"/>
</dbReference>
<dbReference type="EMBL" id="JAHCMY010000005">
    <property type="protein sequence ID" value="MBS9524549.1"/>
    <property type="molecule type" value="Genomic_DNA"/>
</dbReference>
<reference evidence="4 5" key="1">
    <citation type="submission" date="2021-05" db="EMBL/GenBank/DDBJ databases">
        <authorList>
            <person name="Zhang Z.D."/>
            <person name="Osman G."/>
        </authorList>
    </citation>
    <scope>NUCLEOTIDE SEQUENCE [LARGE SCALE GENOMIC DNA]</scope>
    <source>
        <strain evidence="4 5">KCTC 32217</strain>
    </source>
</reference>
<evidence type="ECO:0000256" key="1">
    <source>
        <dbReference type="ARBA" id="ARBA00001947"/>
    </source>
</evidence>